<name>A0A0L6UT42_9BASI</name>
<dbReference type="EMBL" id="LAVV01009197">
    <property type="protein sequence ID" value="KNZ51030.1"/>
    <property type="molecule type" value="Genomic_DNA"/>
</dbReference>
<organism evidence="1 2">
    <name type="scientific">Puccinia sorghi</name>
    <dbReference type="NCBI Taxonomy" id="27349"/>
    <lineage>
        <taxon>Eukaryota</taxon>
        <taxon>Fungi</taxon>
        <taxon>Dikarya</taxon>
        <taxon>Basidiomycota</taxon>
        <taxon>Pucciniomycotina</taxon>
        <taxon>Pucciniomycetes</taxon>
        <taxon>Pucciniales</taxon>
        <taxon>Pucciniaceae</taxon>
        <taxon>Puccinia</taxon>
    </lineage>
</organism>
<accession>A0A0L6UT42</accession>
<gene>
    <name evidence="1" type="ORF">VP01_4125g2</name>
</gene>
<protein>
    <submittedName>
        <fullName evidence="1">Uncharacterized protein</fullName>
    </submittedName>
</protein>
<comment type="caution">
    <text evidence="1">The sequence shown here is derived from an EMBL/GenBank/DDBJ whole genome shotgun (WGS) entry which is preliminary data.</text>
</comment>
<dbReference type="Proteomes" id="UP000037035">
    <property type="component" value="Unassembled WGS sequence"/>
</dbReference>
<evidence type="ECO:0000313" key="2">
    <source>
        <dbReference type="Proteomes" id="UP000037035"/>
    </source>
</evidence>
<keyword evidence="2" id="KW-1185">Reference proteome</keyword>
<reference evidence="1 2" key="1">
    <citation type="submission" date="2015-08" db="EMBL/GenBank/DDBJ databases">
        <title>Next Generation Sequencing and Analysis of the Genome of Puccinia sorghi L Schw, the Causal Agent of Maize Common Rust.</title>
        <authorList>
            <person name="Rochi L."/>
            <person name="Burguener G."/>
            <person name="Darino M."/>
            <person name="Turjanski A."/>
            <person name="Kreff E."/>
            <person name="Dieguez M.J."/>
            <person name="Sacco F."/>
        </authorList>
    </citation>
    <scope>NUCLEOTIDE SEQUENCE [LARGE SCALE GENOMIC DNA]</scope>
    <source>
        <strain evidence="1 2">RO10H11247</strain>
    </source>
</reference>
<sequence length="196" mass="22826">MMQWGLQLERLLDNSGYQLQIDETESQDHELKGPWRDWFVRQTDPQAKHKDTVPIPQGAILLLGSKAKQLDPLARKKNCYGLLVIVISQIINQYPKRHYLPTTLFQNLLYLHKVAVVFLAAYRLLPPCTLSIENHGIFLTPYDSAAFFDISTSFFLQAKNLEQIHFQARNMSPVEKDRLIWERTGNVKDHFQEFKS</sequence>
<evidence type="ECO:0000313" key="1">
    <source>
        <dbReference type="EMBL" id="KNZ51030.1"/>
    </source>
</evidence>
<dbReference type="VEuPathDB" id="FungiDB:VP01_4125g2"/>
<dbReference type="AlphaFoldDB" id="A0A0L6UT42"/>
<proteinExistence type="predicted"/>